<dbReference type="PANTHER" id="PTHR37042:SF4">
    <property type="entry name" value="OUTER MEMBRANE PROTEIN RV1973"/>
    <property type="match status" value="1"/>
</dbReference>
<evidence type="ECO:0008006" key="7">
    <source>
        <dbReference type="Google" id="ProtNLM"/>
    </source>
</evidence>
<protein>
    <recommendedName>
        <fullName evidence="7">Mce-associated membrane protein</fullName>
    </recommendedName>
</protein>
<proteinExistence type="predicted"/>
<dbReference type="Proteomes" id="UP001501170">
    <property type="component" value="Unassembled WGS sequence"/>
</dbReference>
<evidence type="ECO:0000256" key="4">
    <source>
        <dbReference type="SAM" id="Phobius"/>
    </source>
</evidence>
<comment type="caution">
    <text evidence="5">The sequence shown here is derived from an EMBL/GenBank/DDBJ whole genome shotgun (WGS) entry which is preliminary data.</text>
</comment>
<keyword evidence="4" id="KW-0812">Transmembrane</keyword>
<dbReference type="RefSeq" id="WP_346074727.1">
    <property type="nucleotide sequence ID" value="NZ_BAAARB010000001.1"/>
</dbReference>
<gene>
    <name evidence="5" type="ORF">GCM10009855_02890</name>
</gene>
<comment type="subcellular location">
    <subcellularLocation>
        <location evidence="1">Membrane</location>
    </subcellularLocation>
</comment>
<feature type="compositionally biased region" description="Polar residues" evidence="3">
    <location>
        <begin position="36"/>
        <end position="46"/>
    </location>
</feature>
<dbReference type="EMBL" id="BAAARB010000001">
    <property type="protein sequence ID" value="GAA2366984.1"/>
    <property type="molecule type" value="Genomic_DNA"/>
</dbReference>
<sequence>MAGGRPNKPGSGKRTPKVAGRAAPRVTVSRPVQADTDAQMQHSTVPTEPVDTAGTTVSGVERKRQVAAEKAAREEAAAAALNQGRPPRDTSSTLRLAAITGAVAVVLGVIATVLAFHPGVTVSDNRAFVDQRETDKVLSQARAGACAPFQFDYKKLDQWAASTRDTFTGGALDQFETFLKTNRSVIEQSKTASECQIDALGLSDLTDERAVVVGTLIVSTSRDGVIADSQVPHVQYTLTKDDGGNWKISEVGQF</sequence>
<evidence type="ECO:0000313" key="6">
    <source>
        <dbReference type="Proteomes" id="UP001501170"/>
    </source>
</evidence>
<feature type="region of interest" description="Disordered" evidence="3">
    <location>
        <begin position="1"/>
        <end position="57"/>
    </location>
</feature>
<dbReference type="PANTHER" id="PTHR37042">
    <property type="entry name" value="OUTER MEMBRANE PROTEIN RV1973"/>
    <property type="match status" value="1"/>
</dbReference>
<keyword evidence="4" id="KW-1133">Transmembrane helix</keyword>
<keyword evidence="6" id="KW-1185">Reference proteome</keyword>
<reference evidence="5 6" key="1">
    <citation type="journal article" date="2019" name="Int. J. Syst. Evol. Microbiol.">
        <title>The Global Catalogue of Microorganisms (GCM) 10K type strain sequencing project: providing services to taxonomists for standard genome sequencing and annotation.</title>
        <authorList>
            <consortium name="The Broad Institute Genomics Platform"/>
            <consortium name="The Broad Institute Genome Sequencing Center for Infectious Disease"/>
            <person name="Wu L."/>
            <person name="Ma J."/>
        </authorList>
    </citation>
    <scope>NUCLEOTIDE SEQUENCE [LARGE SCALE GENOMIC DNA]</scope>
    <source>
        <strain evidence="5 6">JCM 16227</strain>
    </source>
</reference>
<evidence type="ECO:0000313" key="5">
    <source>
        <dbReference type="EMBL" id="GAA2366984.1"/>
    </source>
</evidence>
<evidence type="ECO:0000256" key="1">
    <source>
        <dbReference type="ARBA" id="ARBA00004370"/>
    </source>
</evidence>
<evidence type="ECO:0000256" key="3">
    <source>
        <dbReference type="SAM" id="MobiDB-lite"/>
    </source>
</evidence>
<organism evidence="5 6">
    <name type="scientific">Gordonia cholesterolivorans</name>
    <dbReference type="NCBI Taxonomy" id="559625"/>
    <lineage>
        <taxon>Bacteria</taxon>
        <taxon>Bacillati</taxon>
        <taxon>Actinomycetota</taxon>
        <taxon>Actinomycetes</taxon>
        <taxon>Mycobacteriales</taxon>
        <taxon>Gordoniaceae</taxon>
        <taxon>Gordonia</taxon>
    </lineage>
</organism>
<accession>A0ABN3H2S2</accession>
<keyword evidence="2 4" id="KW-0472">Membrane</keyword>
<feature type="transmembrane region" description="Helical" evidence="4">
    <location>
        <begin position="94"/>
        <end position="116"/>
    </location>
</feature>
<evidence type="ECO:0000256" key="2">
    <source>
        <dbReference type="ARBA" id="ARBA00023136"/>
    </source>
</evidence>
<name>A0ABN3H2S2_9ACTN</name>